<dbReference type="OrthoDB" id="10645939at2759"/>
<dbReference type="AlphaFoldDB" id="A0A136IMD7"/>
<keyword evidence="3" id="KW-1185">Reference proteome</keyword>
<feature type="region of interest" description="Disordered" evidence="1">
    <location>
        <begin position="62"/>
        <end position="118"/>
    </location>
</feature>
<evidence type="ECO:0000313" key="3">
    <source>
        <dbReference type="Proteomes" id="UP000070501"/>
    </source>
</evidence>
<dbReference type="InParanoid" id="A0A136IMD7"/>
<accession>A0A136IMD7</accession>
<feature type="compositionally biased region" description="Polar residues" evidence="1">
    <location>
        <begin position="300"/>
        <end position="315"/>
    </location>
</feature>
<evidence type="ECO:0000256" key="1">
    <source>
        <dbReference type="SAM" id="MobiDB-lite"/>
    </source>
</evidence>
<name>A0A136IMD7_9PEZI</name>
<evidence type="ECO:0000313" key="2">
    <source>
        <dbReference type="EMBL" id="KXJ86126.1"/>
    </source>
</evidence>
<protein>
    <submittedName>
        <fullName evidence="2">Uncharacterized protein</fullName>
    </submittedName>
</protein>
<gene>
    <name evidence="2" type="ORF">Micbo1qcDRAFT_209285</name>
</gene>
<reference evidence="3" key="1">
    <citation type="submission" date="2016-02" db="EMBL/GenBank/DDBJ databases">
        <title>Draft genome sequence of Microdochium bolleyi, a fungal endophyte of beachgrass.</title>
        <authorList>
            <consortium name="DOE Joint Genome Institute"/>
            <person name="David A.S."/>
            <person name="May G."/>
            <person name="Haridas S."/>
            <person name="Lim J."/>
            <person name="Wang M."/>
            <person name="Labutti K."/>
            <person name="Lipzen A."/>
            <person name="Barry K."/>
            <person name="Grigoriev I.V."/>
        </authorList>
    </citation>
    <scope>NUCLEOTIDE SEQUENCE [LARGE SCALE GENOMIC DNA]</scope>
    <source>
        <strain evidence="3">J235TASD1</strain>
    </source>
</reference>
<feature type="compositionally biased region" description="Basic and acidic residues" evidence="1">
    <location>
        <begin position="387"/>
        <end position="400"/>
    </location>
</feature>
<proteinExistence type="predicted"/>
<feature type="compositionally biased region" description="Low complexity" evidence="1">
    <location>
        <begin position="79"/>
        <end position="109"/>
    </location>
</feature>
<organism evidence="2 3">
    <name type="scientific">Microdochium bolleyi</name>
    <dbReference type="NCBI Taxonomy" id="196109"/>
    <lineage>
        <taxon>Eukaryota</taxon>
        <taxon>Fungi</taxon>
        <taxon>Dikarya</taxon>
        <taxon>Ascomycota</taxon>
        <taxon>Pezizomycotina</taxon>
        <taxon>Sordariomycetes</taxon>
        <taxon>Xylariomycetidae</taxon>
        <taxon>Xylariales</taxon>
        <taxon>Microdochiaceae</taxon>
        <taxon>Microdochium</taxon>
    </lineage>
</organism>
<feature type="region of interest" description="Disordered" evidence="1">
    <location>
        <begin position="380"/>
        <end position="416"/>
    </location>
</feature>
<dbReference type="Proteomes" id="UP000070501">
    <property type="component" value="Unassembled WGS sequence"/>
</dbReference>
<feature type="region of interest" description="Disordered" evidence="1">
    <location>
        <begin position="276"/>
        <end position="317"/>
    </location>
</feature>
<sequence length="534" mass="58732">MAPPRDRPDPRYSNYAGPLNYRRMEMSAVPEAAVGDAELTENEDPDETRSYAERAFQAEVSSRVRRGAVLTQRTGSNTRAQPSPLLPRPQQQPAFHSSAQAHQAQQAPAIPNYTARPAPPLAGGHWRFGKIASPDMRCDDCELTLPEIISRCGPRYRSRDSGAGVLQTCLACRHNTCRLCFDRGNFDAEVHRLYWTTLDWGISRELPTYGSAPGMAVLPPALAPGYDGLAVAAGPGGLGVLAQVASTSRRLAVSLADRPKRTRKVAVPQPADHVLTAQETSEDDEPVKPSAKCLRPVPQGPTTSSTGVTATSKPTRGTGGFIVDASSENPFYTGLVGVPTISTMRHTLAHRGRQQSYTTPKPAVAVDGQTRSRVHHMLSQYQQLDRSASRDRSDGRRDEAGLSGHGNRPSQLTFATQGYRDSEGVIRAAIRDGLATARSMADELIQNFEDDADRYAGRDGDLRRARKAVDELEWYWTNHVDVKFAERWTSLRDALLYFEGVAALKFMSDEPFMVAVSKAWFSGMRRAFERHQDN</sequence>
<dbReference type="EMBL" id="KQ964270">
    <property type="protein sequence ID" value="KXJ86126.1"/>
    <property type="molecule type" value="Genomic_DNA"/>
</dbReference>
<feature type="region of interest" description="Disordered" evidence="1">
    <location>
        <begin position="32"/>
        <end position="51"/>
    </location>
</feature>